<dbReference type="PANTHER" id="PTHR21685:SF1">
    <property type="entry name" value="TAPERIN"/>
    <property type="match status" value="1"/>
</dbReference>
<evidence type="ECO:0000313" key="4">
    <source>
        <dbReference type="Proteomes" id="UP001177744"/>
    </source>
</evidence>
<name>A0AA40HF23_CNENI</name>
<feature type="region of interest" description="Disordered" evidence="1">
    <location>
        <begin position="430"/>
        <end position="478"/>
    </location>
</feature>
<feature type="compositionally biased region" description="Basic residues" evidence="1">
    <location>
        <begin position="151"/>
        <end position="161"/>
    </location>
</feature>
<dbReference type="Proteomes" id="UP001177744">
    <property type="component" value="Unassembled WGS sequence"/>
</dbReference>
<dbReference type="InterPro" id="IPR025903">
    <property type="entry name" value="Phostensin/Taperin_N_dom"/>
</dbReference>
<accession>A0AA40HF23</accession>
<feature type="domain" description="Phostensin/Taperin N-terminal" evidence="2">
    <location>
        <begin position="1"/>
        <end position="32"/>
    </location>
</feature>
<dbReference type="Pfam" id="PF13916">
    <property type="entry name" value="Phostensin_N"/>
    <property type="match status" value="1"/>
</dbReference>
<keyword evidence="4" id="KW-1185">Reference proteome</keyword>
<evidence type="ECO:0000256" key="1">
    <source>
        <dbReference type="SAM" id="MobiDB-lite"/>
    </source>
</evidence>
<feature type="region of interest" description="Disordered" evidence="1">
    <location>
        <begin position="1"/>
        <end position="49"/>
    </location>
</feature>
<sequence length="478" mass="50776">MPAGKREIPERRRAKLAALTRGSAPGTGADAARPVQQPPELHRRGPGVRTIQADNILILESVPGFPTAAPDRHRPGCPRPRRRGARCEAPPSPGHVIRRLPKFDPPSAPSREPGARSPPAAAAPAARPLLHKTSSSSFAVHPRGAPQRARGLGRRCQRHRGLLPWAGRVQAKDPAGPAPKPDMDTVPAGDLQARALARLRVNSRSSFVLVPKRKATGPLPPGRQPERLPEGGGGGCRAPGARSVEPRWRPGLTVPLSERSPRPAPAPVDRAVRGQRPSWPPHPSRLPPKRSLPRASGFRFGQEWRGACKAGLPVTFIGEVDSEAEVPRGAKLPGSGARVPPQYLPSERLHQGGHTFPVVPQRKAGVLPAGGEPGPEAEEVEVDRLPEPPAVLGTPPGRDGGDGRLPGPAEVLPHQGWLLEKEEKIFNDKSLHSRFEYPPGSSLVREAQAEAQGEEAEAQGEEVEEEEDGGGGGGVSLA</sequence>
<dbReference type="AlphaFoldDB" id="A0AA40HF23"/>
<feature type="region of interest" description="Disordered" evidence="1">
    <location>
        <begin position="325"/>
        <end position="351"/>
    </location>
</feature>
<feature type="compositionally biased region" description="Low complexity" evidence="1">
    <location>
        <begin position="109"/>
        <end position="128"/>
    </location>
</feature>
<dbReference type="EMBL" id="JAULJE010000021">
    <property type="protein sequence ID" value="KAK1330003.1"/>
    <property type="molecule type" value="Genomic_DNA"/>
</dbReference>
<proteinExistence type="predicted"/>
<evidence type="ECO:0000313" key="3">
    <source>
        <dbReference type="EMBL" id="KAK1330003.1"/>
    </source>
</evidence>
<dbReference type="PANTHER" id="PTHR21685">
    <property type="entry name" value="TON-B BOX DOMAIN"/>
    <property type="match status" value="1"/>
</dbReference>
<reference evidence="3" key="1">
    <citation type="submission" date="2023-06" db="EMBL/GenBank/DDBJ databases">
        <title>Reference genome for the Northern bat (Eptesicus nilssonii), a most northern bat species.</title>
        <authorList>
            <person name="Laine V.N."/>
            <person name="Pulliainen A.T."/>
            <person name="Lilley T.M."/>
        </authorList>
    </citation>
    <scope>NUCLEOTIDE SEQUENCE</scope>
    <source>
        <strain evidence="3">BLF_Eptnil</strain>
        <tissue evidence="3">Kidney</tissue>
    </source>
</reference>
<feature type="region of interest" description="Disordered" evidence="1">
    <location>
        <begin position="364"/>
        <end position="411"/>
    </location>
</feature>
<evidence type="ECO:0000259" key="2">
    <source>
        <dbReference type="Pfam" id="PF13916"/>
    </source>
</evidence>
<organism evidence="3 4">
    <name type="scientific">Cnephaeus nilssonii</name>
    <name type="common">Northern bat</name>
    <name type="synonym">Eptesicus nilssonii</name>
    <dbReference type="NCBI Taxonomy" id="3371016"/>
    <lineage>
        <taxon>Eukaryota</taxon>
        <taxon>Metazoa</taxon>
        <taxon>Chordata</taxon>
        <taxon>Craniata</taxon>
        <taxon>Vertebrata</taxon>
        <taxon>Euteleostomi</taxon>
        <taxon>Mammalia</taxon>
        <taxon>Eutheria</taxon>
        <taxon>Laurasiatheria</taxon>
        <taxon>Chiroptera</taxon>
        <taxon>Yangochiroptera</taxon>
        <taxon>Vespertilionidae</taxon>
        <taxon>Cnephaeus</taxon>
    </lineage>
</organism>
<protein>
    <recommendedName>
        <fullName evidence="2">Phostensin/Taperin N-terminal domain-containing protein</fullName>
    </recommendedName>
</protein>
<comment type="caution">
    <text evidence="3">The sequence shown here is derived from an EMBL/GenBank/DDBJ whole genome shotgun (WGS) entry which is preliminary data.</text>
</comment>
<feature type="compositionally biased region" description="Basic residues" evidence="1">
    <location>
        <begin position="75"/>
        <end position="84"/>
    </location>
</feature>
<gene>
    <name evidence="3" type="ORF">QTO34_010187</name>
</gene>
<dbReference type="InterPro" id="IPR026671">
    <property type="entry name" value="PPP1R18/Tprn"/>
</dbReference>
<feature type="region of interest" description="Disordered" evidence="1">
    <location>
        <begin position="211"/>
        <end position="296"/>
    </location>
</feature>
<feature type="region of interest" description="Disordered" evidence="1">
    <location>
        <begin position="62"/>
        <end position="187"/>
    </location>
</feature>
<feature type="compositionally biased region" description="Acidic residues" evidence="1">
    <location>
        <begin position="452"/>
        <end position="469"/>
    </location>
</feature>
<feature type="compositionally biased region" description="Basic and acidic residues" evidence="1">
    <location>
        <begin position="1"/>
        <end position="11"/>
    </location>
</feature>